<keyword evidence="1" id="KW-1133">Transmembrane helix</keyword>
<accession>A0A4U9Z5K9</accession>
<feature type="transmembrane region" description="Helical" evidence="1">
    <location>
        <begin position="133"/>
        <end position="154"/>
    </location>
</feature>
<keyword evidence="1" id="KW-0472">Membrane</keyword>
<dbReference type="Proteomes" id="UP000304914">
    <property type="component" value="Chromosome"/>
</dbReference>
<evidence type="ECO:0000313" key="2">
    <source>
        <dbReference type="EMBL" id="VTS35503.1"/>
    </source>
</evidence>
<dbReference type="RefSeq" id="WP_138068847.1">
    <property type="nucleotide sequence ID" value="NZ_LR594035.1"/>
</dbReference>
<gene>
    <name evidence="2" type="ORF">NCTC5385_01791</name>
</gene>
<feature type="transmembrane region" description="Helical" evidence="1">
    <location>
        <begin position="160"/>
        <end position="180"/>
    </location>
</feature>
<feature type="transmembrane region" description="Helical" evidence="1">
    <location>
        <begin position="106"/>
        <end position="126"/>
    </location>
</feature>
<name>A0A4U9Z5K9_9STRE</name>
<organism evidence="2 3">
    <name type="scientific">Streptococcus pseudoporcinus</name>
    <dbReference type="NCBI Taxonomy" id="361101"/>
    <lineage>
        <taxon>Bacteria</taxon>
        <taxon>Bacillati</taxon>
        <taxon>Bacillota</taxon>
        <taxon>Bacilli</taxon>
        <taxon>Lactobacillales</taxon>
        <taxon>Streptococcaceae</taxon>
        <taxon>Streptococcus</taxon>
    </lineage>
</organism>
<dbReference type="EMBL" id="LR594035">
    <property type="protein sequence ID" value="VTS35503.1"/>
    <property type="molecule type" value="Genomic_DNA"/>
</dbReference>
<evidence type="ECO:0000313" key="3">
    <source>
        <dbReference type="Proteomes" id="UP000304914"/>
    </source>
</evidence>
<sequence length="210" mass="24230">MKNFLIRQWYNISVYVTGFLGLVLAVGNWSLEGKLILASTIFIFLHFFEEFGFPGGFPWVAIKVELKLEEDDATKWELNSLSTWFGNWWFALAVYILALLLPGVKFLTLAVFLFAFAELLMHGIFFPVSLKKIYNPGLSSTVIGLVPLSLVFFSQTSLSFTWLDFLLAIVWIGFNYWFAFQSPIYKALGKQSDRYAFSKEEVYRAKPYMK</sequence>
<evidence type="ECO:0008006" key="4">
    <source>
        <dbReference type="Google" id="ProtNLM"/>
    </source>
</evidence>
<protein>
    <recommendedName>
        <fullName evidence="4">HXXEE domain-containing protein</fullName>
    </recommendedName>
</protein>
<evidence type="ECO:0000256" key="1">
    <source>
        <dbReference type="SAM" id="Phobius"/>
    </source>
</evidence>
<feature type="transmembrane region" description="Helical" evidence="1">
    <location>
        <begin position="12"/>
        <end position="29"/>
    </location>
</feature>
<feature type="transmembrane region" description="Helical" evidence="1">
    <location>
        <begin position="81"/>
        <end position="100"/>
    </location>
</feature>
<dbReference type="Pfam" id="PF13787">
    <property type="entry name" value="HXXEE"/>
    <property type="match status" value="1"/>
</dbReference>
<dbReference type="InterPro" id="IPR025671">
    <property type="entry name" value="HXXEE"/>
</dbReference>
<keyword evidence="1" id="KW-0812">Transmembrane</keyword>
<feature type="transmembrane region" description="Helical" evidence="1">
    <location>
        <begin position="35"/>
        <end position="60"/>
    </location>
</feature>
<dbReference type="AlphaFoldDB" id="A0A4U9Z5K9"/>
<proteinExistence type="predicted"/>
<reference evidence="2 3" key="1">
    <citation type="submission" date="2019-05" db="EMBL/GenBank/DDBJ databases">
        <authorList>
            <consortium name="Pathogen Informatics"/>
        </authorList>
    </citation>
    <scope>NUCLEOTIDE SEQUENCE [LARGE SCALE GENOMIC DNA]</scope>
    <source>
        <strain evidence="2 3">NCTC5385</strain>
    </source>
</reference>